<dbReference type="STRING" id="39482.ERS852491_00020"/>
<reference evidence="2 3" key="1">
    <citation type="submission" date="2015-09" db="EMBL/GenBank/DDBJ databases">
        <authorList>
            <consortium name="Pathogen Informatics"/>
        </authorList>
    </citation>
    <scope>NUCLEOTIDE SEQUENCE [LARGE SCALE GENOMIC DNA]</scope>
    <source>
        <strain evidence="2 3">2789STDY5834876</strain>
    </source>
</reference>
<proteinExistence type="predicted"/>
<dbReference type="EMBL" id="CYZU01000001">
    <property type="protein sequence ID" value="CUN60145.1"/>
    <property type="molecule type" value="Genomic_DNA"/>
</dbReference>
<evidence type="ECO:0000313" key="2">
    <source>
        <dbReference type="EMBL" id="CUN60145.1"/>
    </source>
</evidence>
<dbReference type="Proteomes" id="UP000095544">
    <property type="component" value="Unassembled WGS sequence"/>
</dbReference>
<feature type="region of interest" description="Disordered" evidence="1">
    <location>
        <begin position="1"/>
        <end position="23"/>
    </location>
</feature>
<gene>
    <name evidence="2" type="ORF">ERS852491_00020</name>
</gene>
<protein>
    <submittedName>
        <fullName evidence="2">Uncharacterized protein</fullName>
    </submittedName>
</protein>
<name>A0A173YAW8_9FIRM</name>
<evidence type="ECO:0000256" key="1">
    <source>
        <dbReference type="SAM" id="MobiDB-lite"/>
    </source>
</evidence>
<evidence type="ECO:0000313" key="3">
    <source>
        <dbReference type="Proteomes" id="UP000095544"/>
    </source>
</evidence>
<dbReference type="RefSeq" id="WP_279230115.1">
    <property type="nucleotide sequence ID" value="NZ_JADNFP010000048.1"/>
</dbReference>
<accession>A0A173YAW8</accession>
<sequence>MDQYIHKKTGKQDSGCKKHTGNQSAGAAIQAVPAFTLYVFSQ</sequence>
<dbReference type="AlphaFoldDB" id="A0A173YAW8"/>
<organism evidence="2 3">
    <name type="scientific">Faecalicatena contorta</name>
    <dbReference type="NCBI Taxonomy" id="39482"/>
    <lineage>
        <taxon>Bacteria</taxon>
        <taxon>Bacillati</taxon>
        <taxon>Bacillota</taxon>
        <taxon>Clostridia</taxon>
        <taxon>Lachnospirales</taxon>
        <taxon>Lachnospiraceae</taxon>
        <taxon>Faecalicatena</taxon>
    </lineage>
</organism>